<proteinExistence type="predicted"/>
<dbReference type="AlphaFoldDB" id="A0AAW5MGV4"/>
<dbReference type="Proteomes" id="UP001204061">
    <property type="component" value="Unassembled WGS sequence"/>
</dbReference>
<protein>
    <submittedName>
        <fullName evidence="2">Uncharacterized protein</fullName>
    </submittedName>
</protein>
<evidence type="ECO:0000313" key="3">
    <source>
        <dbReference type="Proteomes" id="UP001204061"/>
    </source>
</evidence>
<accession>A0AAW5MGV4</accession>
<keyword evidence="1" id="KW-0472">Membrane</keyword>
<name>A0AAW5MGV4_AERVE</name>
<dbReference type="RefSeq" id="WP_257725984.1">
    <property type="nucleotide sequence ID" value="NZ_JANLFC010000079.1"/>
</dbReference>
<keyword evidence="1" id="KW-0812">Transmembrane</keyword>
<evidence type="ECO:0000313" key="2">
    <source>
        <dbReference type="EMBL" id="MCR4450745.1"/>
    </source>
</evidence>
<dbReference type="EMBL" id="JANLFC010000079">
    <property type="protein sequence ID" value="MCR4450745.1"/>
    <property type="molecule type" value="Genomic_DNA"/>
</dbReference>
<sequence length="106" mass="12585">MWQVIVFFYAPIAVIGYAFYDKFPLKDFGLYMTMLITFLMVCFMYHAMPYSPGVIVRTEGEPLPSRKQKIGKWFRERFLVFVSLVFIFESILLVAWNFAKEFQKAL</sequence>
<organism evidence="2 3">
    <name type="scientific">Aeromonas veronii</name>
    <dbReference type="NCBI Taxonomy" id="654"/>
    <lineage>
        <taxon>Bacteria</taxon>
        <taxon>Pseudomonadati</taxon>
        <taxon>Pseudomonadota</taxon>
        <taxon>Gammaproteobacteria</taxon>
        <taxon>Aeromonadales</taxon>
        <taxon>Aeromonadaceae</taxon>
        <taxon>Aeromonas</taxon>
    </lineage>
</organism>
<feature type="transmembrane region" description="Helical" evidence="1">
    <location>
        <begin position="78"/>
        <end position="99"/>
    </location>
</feature>
<evidence type="ECO:0000256" key="1">
    <source>
        <dbReference type="SAM" id="Phobius"/>
    </source>
</evidence>
<comment type="caution">
    <text evidence="2">The sequence shown here is derived from an EMBL/GenBank/DDBJ whole genome shotgun (WGS) entry which is preliminary data.</text>
</comment>
<keyword evidence="1" id="KW-1133">Transmembrane helix</keyword>
<gene>
    <name evidence="2" type="ORF">NS965_20380</name>
</gene>
<feature type="transmembrane region" description="Helical" evidence="1">
    <location>
        <begin position="28"/>
        <end position="47"/>
    </location>
</feature>
<reference evidence="2" key="1">
    <citation type="submission" date="2022-08" db="EMBL/GenBank/DDBJ databases">
        <title>A global survey of hypervirulent Aeromonas hydrophila identified this emerging pathogen in farmed fish in the lower Mekong River basin.</title>
        <authorList>
            <person name="Xu T."/>
            <person name="Rasmussen-Ivey C.R."/>
            <person name="Moen F.S."/>
            <person name="Fernandez Bravo A."/>
            <person name="Lamy B."/>
            <person name="Beaz-Hidalgo R."/>
            <person name="Khan C.D."/>
            <person name="Castro Escarpulli G."/>
            <person name="Yasin I.S.M."/>
            <person name="Figueras M.J."/>
            <person name="Azzam Sayuti M."/>
            <person name="Karim M.M."/>
            <person name="Alam K.M."/>
            <person name="Le T.T.T."/>
            <person name="Thao N.H.P."/>
            <person name="Addo S."/>
            <person name="Duodu S."/>
            <person name="Ali S."/>
            <person name="Mey S."/>
            <person name="Somony T."/>
            <person name="Liles M.R."/>
        </authorList>
    </citation>
    <scope>NUCLEOTIDE SEQUENCE</scope>
    <source>
        <strain evidence="2">0.14</strain>
    </source>
</reference>